<proteinExistence type="inferred from homology"/>
<keyword evidence="5" id="KW-1185">Reference proteome</keyword>
<feature type="domain" description="Choline kinase N-terminal" evidence="3">
    <location>
        <begin position="226"/>
        <end position="302"/>
    </location>
</feature>
<feature type="compositionally biased region" description="Polar residues" evidence="2">
    <location>
        <begin position="1"/>
        <end position="11"/>
    </location>
</feature>
<dbReference type="GO" id="GO:0004305">
    <property type="term" value="F:ethanolamine kinase activity"/>
    <property type="evidence" value="ECO:0007669"/>
    <property type="project" value="TreeGrafter"/>
</dbReference>
<dbReference type="Pfam" id="PF01633">
    <property type="entry name" value="Choline_kinase"/>
    <property type="match status" value="1"/>
</dbReference>
<feature type="region of interest" description="Disordered" evidence="2">
    <location>
        <begin position="196"/>
        <end position="230"/>
    </location>
</feature>
<evidence type="ECO:0000259" key="3">
    <source>
        <dbReference type="Pfam" id="PF04428"/>
    </source>
</evidence>
<name>A0A395ITE9_9HELO</name>
<dbReference type="InterPro" id="IPR007521">
    <property type="entry name" value="Choline_kin_N"/>
</dbReference>
<evidence type="ECO:0000256" key="1">
    <source>
        <dbReference type="ARBA" id="ARBA00038211"/>
    </source>
</evidence>
<dbReference type="PANTHER" id="PTHR22603:SF93">
    <property type="entry name" value="RE24176P"/>
    <property type="match status" value="1"/>
</dbReference>
<evidence type="ECO:0000313" key="5">
    <source>
        <dbReference type="Proteomes" id="UP000249056"/>
    </source>
</evidence>
<sequence>MNSPPDLNSATVPRRPALRSDTDDFHSPKSGPSKVVSIAEPEPEDIQEFELPPTDETSRIKHFSAGVAKRMTGRPNMPSASSSKLSLRSQSSLEEPPTQDPTPSEPSKINEEGKHHHRDKLLFQVAEWLHSEKAKRTARKSSRIDTQENDTVLENLPDRGLVSKPRTLSESSSSSAFSLEKLQRILEDNMLDFGHTHLPHLSPQKRQSRKRSFVRPPLKPTPSSDTEYHDGDIVVPSCDVILDNSKTLAYSGGAGSSMETTTLSNSKRAEKERKAWIQFKSEIVRLAHTLRLKGWRRVPLDRGDEIEVERLSGALTNAVYVVSPPADLPPSSSSTILSTKGHKPPPKLLLRIYGPQVEHLIDREAELSILRRLARKKIGPRMLGTFRNGRFEEFFNAQTLTSQDLRIPDTSKKIAKRMRELHDGVELLEEEREEGPFVWRNWDKWVDRCEKIITYLDKQILEGDSSKSIRGESWRDRGLVCGVEWPVFRAAVEKYREWLEKSYGGSQGLSRRLVFAHNDTQYGNILRLIPEPPTAGSAPSPLLLPMNHHKQLVVIDFEYASANTPGLEFANHFTEWCYNYHAPAPMTWTCDTRNYPTVEEQRRFVRAYLNHRPQYNPLASSTPRLEGRDAPPGSIKEFMLDSRTPAGEREGSISSNLYAEEEARREQEIEKQVDEVLREVRIWRLANSAQWVAWGIVQAQIPELDDASPFVITPDEIDGPQNGILENASSDNAKMEKEDGKEIAKEEQVKEEEDEFDYLGYAQSRALFFWGDVVGLGIMKKEELPEYLAEKIKVLDY</sequence>
<gene>
    <name evidence="4" type="ORF">DID88_003586</name>
</gene>
<feature type="region of interest" description="Disordered" evidence="2">
    <location>
        <begin position="1"/>
        <end position="117"/>
    </location>
</feature>
<protein>
    <recommendedName>
        <fullName evidence="3">Choline kinase N-terminal domain-containing protein</fullName>
    </recommendedName>
</protein>
<dbReference type="GO" id="GO:0005737">
    <property type="term" value="C:cytoplasm"/>
    <property type="evidence" value="ECO:0007669"/>
    <property type="project" value="TreeGrafter"/>
</dbReference>
<accession>A0A395ITE9</accession>
<dbReference type="EMBL" id="QKRW01000018">
    <property type="protein sequence ID" value="RAL63542.1"/>
    <property type="molecule type" value="Genomic_DNA"/>
</dbReference>
<dbReference type="AlphaFoldDB" id="A0A395ITE9"/>
<dbReference type="OrthoDB" id="10267235at2759"/>
<feature type="compositionally biased region" description="Low complexity" evidence="2">
    <location>
        <begin position="79"/>
        <end position="93"/>
    </location>
</feature>
<feature type="compositionally biased region" description="Basic and acidic residues" evidence="2">
    <location>
        <begin position="18"/>
        <end position="27"/>
    </location>
</feature>
<evidence type="ECO:0000256" key="2">
    <source>
        <dbReference type="SAM" id="MobiDB-lite"/>
    </source>
</evidence>
<dbReference type="GO" id="GO:0006646">
    <property type="term" value="P:phosphatidylethanolamine biosynthetic process"/>
    <property type="evidence" value="ECO:0007669"/>
    <property type="project" value="TreeGrafter"/>
</dbReference>
<comment type="similarity">
    <text evidence="1">Belongs to the choline/ethanolamine kinase family.</text>
</comment>
<dbReference type="GO" id="GO:0004103">
    <property type="term" value="F:choline kinase activity"/>
    <property type="evidence" value="ECO:0007669"/>
    <property type="project" value="TreeGrafter"/>
</dbReference>
<comment type="caution">
    <text evidence="4">The sequence shown here is derived from an EMBL/GenBank/DDBJ whole genome shotgun (WGS) entry which is preliminary data.</text>
</comment>
<dbReference type="Gene3D" id="3.30.200.20">
    <property type="entry name" value="Phosphorylase Kinase, domain 1"/>
    <property type="match status" value="1"/>
</dbReference>
<evidence type="ECO:0000313" key="4">
    <source>
        <dbReference type="EMBL" id="RAL63542.1"/>
    </source>
</evidence>
<dbReference type="SUPFAM" id="SSF56112">
    <property type="entry name" value="Protein kinase-like (PK-like)"/>
    <property type="match status" value="1"/>
</dbReference>
<dbReference type="Pfam" id="PF04428">
    <property type="entry name" value="Choline_kin_N"/>
    <property type="match status" value="1"/>
</dbReference>
<dbReference type="CDD" id="cd05157">
    <property type="entry name" value="ETNK_euk"/>
    <property type="match status" value="1"/>
</dbReference>
<dbReference type="InterPro" id="IPR011009">
    <property type="entry name" value="Kinase-like_dom_sf"/>
</dbReference>
<dbReference type="Gene3D" id="3.90.1200.10">
    <property type="match status" value="1"/>
</dbReference>
<dbReference type="Proteomes" id="UP000249056">
    <property type="component" value="Unassembled WGS sequence"/>
</dbReference>
<dbReference type="PANTHER" id="PTHR22603">
    <property type="entry name" value="CHOLINE/ETHANOALAMINE KINASE"/>
    <property type="match status" value="1"/>
</dbReference>
<reference evidence="4 5" key="1">
    <citation type="submission" date="2018-06" db="EMBL/GenBank/DDBJ databases">
        <title>Genome Sequence of the Brown Rot Fungal Pathogen Monilinia fructigena.</title>
        <authorList>
            <person name="Landi L."/>
            <person name="De Miccolis Angelini R.M."/>
            <person name="Pollastro S."/>
            <person name="Abate D."/>
            <person name="Faretra F."/>
            <person name="Romanazzi G."/>
        </authorList>
    </citation>
    <scope>NUCLEOTIDE SEQUENCE [LARGE SCALE GENOMIC DNA]</scope>
    <source>
        <strain evidence="4 5">Mfrg269</strain>
    </source>
</reference>
<organism evidence="4 5">
    <name type="scientific">Monilinia fructigena</name>
    <dbReference type="NCBI Taxonomy" id="38457"/>
    <lineage>
        <taxon>Eukaryota</taxon>
        <taxon>Fungi</taxon>
        <taxon>Dikarya</taxon>
        <taxon>Ascomycota</taxon>
        <taxon>Pezizomycotina</taxon>
        <taxon>Leotiomycetes</taxon>
        <taxon>Helotiales</taxon>
        <taxon>Sclerotiniaceae</taxon>
        <taxon>Monilinia</taxon>
    </lineage>
</organism>